<comment type="catalytic activity">
    <reaction evidence="1">
        <text>Exonucleolytic cleavage of poly(A) to 5'-AMP.</text>
        <dbReference type="EC" id="3.1.13.4"/>
    </reaction>
</comment>
<evidence type="ECO:0000256" key="9">
    <source>
        <dbReference type="ARBA" id="ARBA00022723"/>
    </source>
</evidence>
<gene>
    <name evidence="18" type="ORF">CONPUDRAFT_144155</name>
</gene>
<keyword evidence="11" id="KW-0269">Exonuclease</keyword>
<evidence type="ECO:0000256" key="6">
    <source>
        <dbReference type="ARBA" id="ARBA00022490"/>
    </source>
</evidence>
<dbReference type="GO" id="GO:0046872">
    <property type="term" value="F:metal ion binding"/>
    <property type="evidence" value="ECO:0007669"/>
    <property type="project" value="UniProtKB-KW"/>
</dbReference>
<comment type="subcellular location">
    <subcellularLocation>
        <location evidence="3">Cytoplasm</location>
    </subcellularLocation>
    <subcellularLocation>
        <location evidence="2">Nucleus</location>
    </subcellularLocation>
</comment>
<keyword evidence="6" id="KW-0963">Cytoplasm</keyword>
<keyword evidence="14" id="KW-0805">Transcription regulation</keyword>
<dbReference type="GeneID" id="19201900"/>
<dbReference type="GO" id="GO:0003723">
    <property type="term" value="F:RNA binding"/>
    <property type="evidence" value="ECO:0007669"/>
    <property type="project" value="UniProtKB-KW"/>
</dbReference>
<evidence type="ECO:0000256" key="2">
    <source>
        <dbReference type="ARBA" id="ARBA00004123"/>
    </source>
</evidence>
<protein>
    <recommendedName>
        <fullName evidence="5">poly(A)-specific ribonuclease</fullName>
        <ecNumber evidence="5">3.1.13.4</ecNumber>
    </recommendedName>
</protein>
<dbReference type="EC" id="3.1.13.4" evidence="5"/>
<dbReference type="GO" id="GO:0005737">
    <property type="term" value="C:cytoplasm"/>
    <property type="evidence" value="ECO:0007669"/>
    <property type="project" value="UniProtKB-SubCell"/>
</dbReference>
<dbReference type="InterPro" id="IPR036397">
    <property type="entry name" value="RNaseH_sf"/>
</dbReference>
<evidence type="ECO:0000256" key="14">
    <source>
        <dbReference type="ARBA" id="ARBA00023015"/>
    </source>
</evidence>
<evidence type="ECO:0000256" key="5">
    <source>
        <dbReference type="ARBA" id="ARBA00012161"/>
    </source>
</evidence>
<dbReference type="PANTHER" id="PTHR10797">
    <property type="entry name" value="CCR4-NOT TRANSCRIPTION COMPLEX SUBUNIT"/>
    <property type="match status" value="1"/>
</dbReference>
<dbReference type="InterPro" id="IPR039637">
    <property type="entry name" value="CNOT7/CNOT8/Pop2"/>
</dbReference>
<evidence type="ECO:0000256" key="16">
    <source>
        <dbReference type="ARBA" id="ARBA00023163"/>
    </source>
</evidence>
<keyword evidence="9" id="KW-0479">Metal-binding</keyword>
<evidence type="ECO:0000256" key="3">
    <source>
        <dbReference type="ARBA" id="ARBA00004496"/>
    </source>
</evidence>
<dbReference type="OrthoDB" id="1164111at2759"/>
<comment type="similarity">
    <text evidence="4">Belongs to the CAF1 family.</text>
</comment>
<dbReference type="GO" id="GO:0005634">
    <property type="term" value="C:nucleus"/>
    <property type="evidence" value="ECO:0007669"/>
    <property type="project" value="UniProtKB-SubCell"/>
</dbReference>
<dbReference type="InterPro" id="IPR012337">
    <property type="entry name" value="RNaseH-like_sf"/>
</dbReference>
<evidence type="ECO:0000256" key="13">
    <source>
        <dbReference type="ARBA" id="ARBA00022884"/>
    </source>
</evidence>
<evidence type="ECO:0000256" key="1">
    <source>
        <dbReference type="ARBA" id="ARBA00001663"/>
    </source>
</evidence>
<dbReference type="FunFam" id="3.30.420.10:FF:000005">
    <property type="entry name" value="CCR4-NOT transcription complex subunit 7"/>
    <property type="match status" value="1"/>
</dbReference>
<evidence type="ECO:0000256" key="10">
    <source>
        <dbReference type="ARBA" id="ARBA00022801"/>
    </source>
</evidence>
<accession>A0A5M3MQ76</accession>
<evidence type="ECO:0000256" key="7">
    <source>
        <dbReference type="ARBA" id="ARBA00022491"/>
    </source>
</evidence>
<sequence length="373" mass="40313">MSRIRDVWSVNLEAEMRTIRDLVDSYPYIAMDTEFPGVVARPIGSFKTSSDYHYQTMRCNVDLLRIIQVGITLADEEGSFPQDAATWQFNFRFSLATDMYAPESIELLQKSGFDFARHEEYGIDPNDFAELMITSGLVLNPDVKWLSFHSGYDFGYYVKLLTAQSLPSAEDVFFDELNMWFPHVYDIKFMMRACKSLKGGLQDIADDLGVLRIGTSHQAGSDSLLTASVFFKMRELFFEDQIDDDEYSGKLYGLGQTFTSPNGMVDPGRNGATIAEREDRAVPLATAAANVAAAAAAAGIGMRDGRSGTPAPGSAGLGGGGGGQHVMGMGMGMGSLPTPALGGAMPTPLPAGSAYGPMSANAQYIRTSIVGGR</sequence>
<dbReference type="RefSeq" id="XP_007768705.1">
    <property type="nucleotide sequence ID" value="XM_007770515.1"/>
</dbReference>
<dbReference type="SUPFAM" id="SSF53098">
    <property type="entry name" value="Ribonuclease H-like"/>
    <property type="match status" value="1"/>
</dbReference>
<evidence type="ECO:0000256" key="15">
    <source>
        <dbReference type="ARBA" id="ARBA00023158"/>
    </source>
</evidence>
<evidence type="ECO:0000256" key="11">
    <source>
        <dbReference type="ARBA" id="ARBA00022839"/>
    </source>
</evidence>
<dbReference type="GO" id="GO:0004535">
    <property type="term" value="F:poly(A)-specific ribonuclease activity"/>
    <property type="evidence" value="ECO:0007669"/>
    <property type="project" value="UniProtKB-EC"/>
</dbReference>
<dbReference type="OMA" id="IKFMMRA"/>
<keyword evidence="13" id="KW-0694">RNA-binding</keyword>
<dbReference type="AlphaFoldDB" id="A0A5M3MQ76"/>
<keyword evidence="7" id="KW-0678">Repressor</keyword>
<keyword evidence="19" id="KW-1185">Reference proteome</keyword>
<dbReference type="Proteomes" id="UP000053558">
    <property type="component" value="Unassembled WGS sequence"/>
</dbReference>
<dbReference type="InterPro" id="IPR006941">
    <property type="entry name" value="RNase_CAF1"/>
</dbReference>
<dbReference type="GO" id="GO:0030014">
    <property type="term" value="C:CCR4-NOT complex"/>
    <property type="evidence" value="ECO:0007669"/>
    <property type="project" value="InterPro"/>
</dbReference>
<dbReference type="KEGG" id="cput:CONPUDRAFT_144155"/>
<keyword evidence="12" id="KW-0810">Translation regulation</keyword>
<reference evidence="19" key="1">
    <citation type="journal article" date="2012" name="Science">
        <title>The Paleozoic origin of enzymatic lignin decomposition reconstructed from 31 fungal genomes.</title>
        <authorList>
            <person name="Floudas D."/>
            <person name="Binder M."/>
            <person name="Riley R."/>
            <person name="Barry K."/>
            <person name="Blanchette R.A."/>
            <person name="Henrissat B."/>
            <person name="Martinez A.T."/>
            <person name="Otillar R."/>
            <person name="Spatafora J.W."/>
            <person name="Yadav J.S."/>
            <person name="Aerts A."/>
            <person name="Benoit I."/>
            <person name="Boyd A."/>
            <person name="Carlson A."/>
            <person name="Copeland A."/>
            <person name="Coutinho P.M."/>
            <person name="de Vries R.P."/>
            <person name="Ferreira P."/>
            <person name="Findley K."/>
            <person name="Foster B."/>
            <person name="Gaskell J."/>
            <person name="Glotzer D."/>
            <person name="Gorecki P."/>
            <person name="Heitman J."/>
            <person name="Hesse C."/>
            <person name="Hori C."/>
            <person name="Igarashi K."/>
            <person name="Jurgens J.A."/>
            <person name="Kallen N."/>
            <person name="Kersten P."/>
            <person name="Kohler A."/>
            <person name="Kuees U."/>
            <person name="Kumar T.K.A."/>
            <person name="Kuo A."/>
            <person name="LaButti K."/>
            <person name="Larrondo L.F."/>
            <person name="Lindquist E."/>
            <person name="Ling A."/>
            <person name="Lombard V."/>
            <person name="Lucas S."/>
            <person name="Lundell T."/>
            <person name="Martin R."/>
            <person name="McLaughlin D.J."/>
            <person name="Morgenstern I."/>
            <person name="Morin E."/>
            <person name="Murat C."/>
            <person name="Nagy L.G."/>
            <person name="Nolan M."/>
            <person name="Ohm R.A."/>
            <person name="Patyshakuliyeva A."/>
            <person name="Rokas A."/>
            <person name="Ruiz-Duenas F.J."/>
            <person name="Sabat G."/>
            <person name="Salamov A."/>
            <person name="Samejima M."/>
            <person name="Schmutz J."/>
            <person name="Slot J.C."/>
            <person name="St John F."/>
            <person name="Stenlid J."/>
            <person name="Sun H."/>
            <person name="Sun S."/>
            <person name="Syed K."/>
            <person name="Tsang A."/>
            <person name="Wiebenga A."/>
            <person name="Young D."/>
            <person name="Pisabarro A."/>
            <person name="Eastwood D.C."/>
            <person name="Martin F."/>
            <person name="Cullen D."/>
            <person name="Grigoriev I.V."/>
            <person name="Hibbett D.S."/>
        </authorList>
    </citation>
    <scope>NUCLEOTIDE SEQUENCE [LARGE SCALE GENOMIC DNA]</scope>
    <source>
        <strain evidence="19">RWD-64-598 SS2</strain>
    </source>
</reference>
<keyword evidence="16" id="KW-0804">Transcription</keyword>
<evidence type="ECO:0000256" key="17">
    <source>
        <dbReference type="ARBA" id="ARBA00023242"/>
    </source>
</evidence>
<keyword evidence="15" id="KW-0943">RNA-mediated gene silencing</keyword>
<comment type="caution">
    <text evidence="18">The sequence shown here is derived from an EMBL/GenBank/DDBJ whole genome shotgun (WGS) entry which is preliminary data.</text>
</comment>
<keyword evidence="8" id="KW-0540">Nuclease</keyword>
<proteinExistence type="inferred from homology"/>
<dbReference type="EMBL" id="JH711578">
    <property type="protein sequence ID" value="EIW81338.1"/>
    <property type="molecule type" value="Genomic_DNA"/>
</dbReference>
<dbReference type="GO" id="GO:0031047">
    <property type="term" value="P:regulatory ncRNA-mediated gene silencing"/>
    <property type="evidence" value="ECO:0007669"/>
    <property type="project" value="UniProtKB-KW"/>
</dbReference>
<evidence type="ECO:0000256" key="12">
    <source>
        <dbReference type="ARBA" id="ARBA00022845"/>
    </source>
</evidence>
<evidence type="ECO:0000313" key="18">
    <source>
        <dbReference type="EMBL" id="EIW81338.1"/>
    </source>
</evidence>
<dbReference type="Gene3D" id="3.30.420.10">
    <property type="entry name" value="Ribonuclease H-like superfamily/Ribonuclease H"/>
    <property type="match status" value="1"/>
</dbReference>
<evidence type="ECO:0000256" key="8">
    <source>
        <dbReference type="ARBA" id="ARBA00022722"/>
    </source>
</evidence>
<evidence type="ECO:0000313" key="19">
    <source>
        <dbReference type="Proteomes" id="UP000053558"/>
    </source>
</evidence>
<organism evidence="18 19">
    <name type="scientific">Coniophora puteana (strain RWD-64-598)</name>
    <name type="common">Brown rot fungus</name>
    <dbReference type="NCBI Taxonomy" id="741705"/>
    <lineage>
        <taxon>Eukaryota</taxon>
        <taxon>Fungi</taxon>
        <taxon>Dikarya</taxon>
        <taxon>Basidiomycota</taxon>
        <taxon>Agaricomycotina</taxon>
        <taxon>Agaricomycetes</taxon>
        <taxon>Agaricomycetidae</taxon>
        <taxon>Boletales</taxon>
        <taxon>Coniophorineae</taxon>
        <taxon>Coniophoraceae</taxon>
        <taxon>Coniophora</taxon>
    </lineage>
</organism>
<keyword evidence="17" id="KW-0539">Nucleus</keyword>
<name>A0A5M3MQ76_CONPW</name>
<keyword evidence="10" id="KW-0378">Hydrolase</keyword>
<dbReference type="Pfam" id="PF04857">
    <property type="entry name" value="CAF1"/>
    <property type="match status" value="2"/>
</dbReference>
<evidence type="ECO:0000256" key="4">
    <source>
        <dbReference type="ARBA" id="ARBA00008372"/>
    </source>
</evidence>
<dbReference type="GO" id="GO:0006417">
    <property type="term" value="P:regulation of translation"/>
    <property type="evidence" value="ECO:0007669"/>
    <property type="project" value="UniProtKB-KW"/>
</dbReference>